<dbReference type="AlphaFoldDB" id="A0A067QXB4"/>
<dbReference type="Pfam" id="PF01585">
    <property type="entry name" value="G-patch"/>
    <property type="match status" value="1"/>
</dbReference>
<name>A0A067QXB4_ZOONE</name>
<feature type="compositionally biased region" description="Basic and acidic residues" evidence="1">
    <location>
        <begin position="305"/>
        <end position="314"/>
    </location>
</feature>
<reference evidence="3 4" key="1">
    <citation type="journal article" date="2014" name="Nat. Commun.">
        <title>Molecular traces of alternative social organization in a termite genome.</title>
        <authorList>
            <person name="Terrapon N."/>
            <person name="Li C."/>
            <person name="Robertson H.M."/>
            <person name="Ji L."/>
            <person name="Meng X."/>
            <person name="Booth W."/>
            <person name="Chen Z."/>
            <person name="Childers C.P."/>
            <person name="Glastad K.M."/>
            <person name="Gokhale K."/>
            <person name="Gowin J."/>
            <person name="Gronenberg W."/>
            <person name="Hermansen R.A."/>
            <person name="Hu H."/>
            <person name="Hunt B.G."/>
            <person name="Huylmans A.K."/>
            <person name="Khalil S.M."/>
            <person name="Mitchell R.D."/>
            <person name="Munoz-Torres M.C."/>
            <person name="Mustard J.A."/>
            <person name="Pan H."/>
            <person name="Reese J.T."/>
            <person name="Scharf M.E."/>
            <person name="Sun F."/>
            <person name="Vogel H."/>
            <person name="Xiao J."/>
            <person name="Yang W."/>
            <person name="Yang Z."/>
            <person name="Yang Z."/>
            <person name="Zhou J."/>
            <person name="Zhu J."/>
            <person name="Brent C.S."/>
            <person name="Elsik C.G."/>
            <person name="Goodisman M.A."/>
            <person name="Liberles D.A."/>
            <person name="Roe R.M."/>
            <person name="Vargo E.L."/>
            <person name="Vilcinskas A."/>
            <person name="Wang J."/>
            <person name="Bornberg-Bauer E."/>
            <person name="Korb J."/>
            <person name="Zhang G."/>
            <person name="Liebig J."/>
        </authorList>
    </citation>
    <scope>NUCLEOTIDE SEQUENCE [LARGE SCALE GENOMIC DNA]</scope>
    <source>
        <tissue evidence="3">Whole organism</tissue>
    </source>
</reference>
<feature type="compositionally biased region" description="Basic and acidic residues" evidence="1">
    <location>
        <begin position="325"/>
        <end position="341"/>
    </location>
</feature>
<dbReference type="InParanoid" id="A0A067QXB4"/>
<organism evidence="3 4">
    <name type="scientific">Zootermopsis nevadensis</name>
    <name type="common">Dampwood termite</name>
    <dbReference type="NCBI Taxonomy" id="136037"/>
    <lineage>
        <taxon>Eukaryota</taxon>
        <taxon>Metazoa</taxon>
        <taxon>Ecdysozoa</taxon>
        <taxon>Arthropoda</taxon>
        <taxon>Hexapoda</taxon>
        <taxon>Insecta</taxon>
        <taxon>Pterygota</taxon>
        <taxon>Neoptera</taxon>
        <taxon>Polyneoptera</taxon>
        <taxon>Dictyoptera</taxon>
        <taxon>Blattodea</taxon>
        <taxon>Blattoidea</taxon>
        <taxon>Termitoidae</taxon>
        <taxon>Termopsidae</taxon>
        <taxon>Zootermopsis</taxon>
    </lineage>
</organism>
<dbReference type="InterPro" id="IPR050656">
    <property type="entry name" value="PINX1"/>
</dbReference>
<evidence type="ECO:0000256" key="1">
    <source>
        <dbReference type="SAM" id="MobiDB-lite"/>
    </source>
</evidence>
<dbReference type="SMART" id="SM00443">
    <property type="entry name" value="G_patch"/>
    <property type="match status" value="1"/>
</dbReference>
<protein>
    <submittedName>
        <fullName evidence="3">Pin2-interacting protein X1</fullName>
    </submittedName>
</protein>
<feature type="compositionally biased region" description="Basic residues" evidence="1">
    <location>
        <begin position="315"/>
        <end position="324"/>
    </location>
</feature>
<evidence type="ECO:0000259" key="2">
    <source>
        <dbReference type="PROSITE" id="PS50174"/>
    </source>
</evidence>
<feature type="region of interest" description="Disordered" evidence="1">
    <location>
        <begin position="271"/>
        <end position="359"/>
    </location>
</feature>
<accession>A0A067QXB4</accession>
<dbReference type="STRING" id="136037.A0A067QXB4"/>
<dbReference type="OMA" id="KRHYEEP"/>
<feature type="domain" description="G-patch" evidence="2">
    <location>
        <begin position="24"/>
        <end position="70"/>
    </location>
</feature>
<feature type="region of interest" description="Disordered" evidence="1">
    <location>
        <begin position="207"/>
        <end position="241"/>
    </location>
</feature>
<proteinExistence type="predicted"/>
<sequence>MLAERKKRVKWSLNPRGNFWSQDTSKFGQQMLERMGWKPGCGLGANEQGITEHIKVAYKSDKKCIGYKEHGDEWLEQQSQFENLLAELGSSHDTAAPNKGNESLELRSRQSRARVHYHKFTRGKDISTYSDKDLASILGVKKQCDIPDYSNVKARDNDMNTLIGKVDNLYGVTTVNGGNMNDYFIKKYKNIDDAAEEKQAESQCEKEEVGMEFGESVPEAQIGTKKKRNRNNNESSDTQGMFVDGQETKENNLVLNSDSEIFSKCMKKKRKLKQEAKDGTQLPKDDEKIDERNTEQCSEKGAFNFEEKDNMIKQEHKRKKKKKQKENPDMEGREAEQKIDGNEMNDYRGSYSHYRTEKRKLDQEVKEHLLKEEEIMKQNGRS</sequence>
<dbReference type="PROSITE" id="PS50174">
    <property type="entry name" value="G_PATCH"/>
    <property type="match status" value="1"/>
</dbReference>
<dbReference type="GO" id="GO:0005730">
    <property type="term" value="C:nucleolus"/>
    <property type="evidence" value="ECO:0007669"/>
    <property type="project" value="TreeGrafter"/>
</dbReference>
<gene>
    <name evidence="3" type="ORF">L798_00945</name>
</gene>
<dbReference type="PANTHER" id="PTHR23149">
    <property type="entry name" value="G PATCH DOMAIN CONTAINING PROTEIN"/>
    <property type="match status" value="1"/>
</dbReference>
<dbReference type="EMBL" id="KK853247">
    <property type="protein sequence ID" value="KDR09378.1"/>
    <property type="molecule type" value="Genomic_DNA"/>
</dbReference>
<dbReference type="eggNOG" id="KOG2809">
    <property type="taxonomic scope" value="Eukaryota"/>
</dbReference>
<dbReference type="GO" id="GO:0003676">
    <property type="term" value="F:nucleic acid binding"/>
    <property type="evidence" value="ECO:0007669"/>
    <property type="project" value="InterPro"/>
</dbReference>
<evidence type="ECO:0000313" key="4">
    <source>
        <dbReference type="Proteomes" id="UP000027135"/>
    </source>
</evidence>
<feature type="compositionally biased region" description="Basic and acidic residues" evidence="1">
    <location>
        <begin position="273"/>
        <end position="298"/>
    </location>
</feature>
<dbReference type="GO" id="GO:0010521">
    <property type="term" value="F:telomerase inhibitor activity"/>
    <property type="evidence" value="ECO:0007669"/>
    <property type="project" value="TreeGrafter"/>
</dbReference>
<evidence type="ECO:0000313" key="3">
    <source>
        <dbReference type="EMBL" id="KDR09378.1"/>
    </source>
</evidence>
<dbReference type="InterPro" id="IPR000467">
    <property type="entry name" value="G_patch_dom"/>
</dbReference>
<dbReference type="Proteomes" id="UP000027135">
    <property type="component" value="Unassembled WGS sequence"/>
</dbReference>
<keyword evidence="4" id="KW-1185">Reference proteome</keyword>
<dbReference type="PANTHER" id="PTHR23149:SF27">
    <property type="entry name" value="PIN2_TERF1-INTERACTING TELOMERASE INHIBITOR 1"/>
    <property type="match status" value="1"/>
</dbReference>